<accession>A0A1I6LI09</accession>
<feature type="coiled-coil region" evidence="1">
    <location>
        <begin position="35"/>
        <end position="62"/>
    </location>
</feature>
<evidence type="ECO:0000256" key="1">
    <source>
        <dbReference type="SAM" id="Coils"/>
    </source>
</evidence>
<evidence type="ECO:0000313" key="3">
    <source>
        <dbReference type="Proteomes" id="UP000199024"/>
    </source>
</evidence>
<dbReference type="Proteomes" id="UP000199024">
    <property type="component" value="Unassembled WGS sequence"/>
</dbReference>
<dbReference type="EMBL" id="FOZL01000001">
    <property type="protein sequence ID" value="SFS02960.1"/>
    <property type="molecule type" value="Genomic_DNA"/>
</dbReference>
<evidence type="ECO:0000313" key="2">
    <source>
        <dbReference type="EMBL" id="SFS02960.1"/>
    </source>
</evidence>
<name>A0A1I6LI09_9BACT</name>
<dbReference type="STRING" id="474950.SAMN05421771_0728"/>
<dbReference type="AlphaFoldDB" id="A0A1I6LI09"/>
<organism evidence="2 3">
    <name type="scientific">Granulicella pectinivorans</name>
    <dbReference type="NCBI Taxonomy" id="474950"/>
    <lineage>
        <taxon>Bacteria</taxon>
        <taxon>Pseudomonadati</taxon>
        <taxon>Acidobacteriota</taxon>
        <taxon>Terriglobia</taxon>
        <taxon>Terriglobales</taxon>
        <taxon>Acidobacteriaceae</taxon>
        <taxon>Granulicella</taxon>
    </lineage>
</organism>
<dbReference type="RefSeq" id="WP_089836702.1">
    <property type="nucleotide sequence ID" value="NZ_FOZL01000001.1"/>
</dbReference>
<keyword evidence="3" id="KW-1185">Reference proteome</keyword>
<gene>
    <name evidence="2" type="ORF">SAMN05421771_0728</name>
</gene>
<reference evidence="2 3" key="1">
    <citation type="submission" date="2016-10" db="EMBL/GenBank/DDBJ databases">
        <authorList>
            <person name="de Groot N.N."/>
        </authorList>
    </citation>
    <scope>NUCLEOTIDE SEQUENCE [LARGE SCALE GENOMIC DNA]</scope>
    <source>
        <strain evidence="2 3">DSM 21001</strain>
    </source>
</reference>
<sequence>MEMEMSVEMHEGLERLTAAAAMLETAVARLAGISMSAESSALTELEEKLAAAEARIAELAARGAGFGRKTLQAKGGSRGEGLEGAIDGALTSLSLEQRIAVKSELMRSGLLG</sequence>
<proteinExistence type="predicted"/>
<keyword evidence="1" id="KW-0175">Coiled coil</keyword>
<protein>
    <submittedName>
        <fullName evidence="2">Uncharacterized protein</fullName>
    </submittedName>
</protein>
<dbReference type="OrthoDB" id="120543at2"/>